<dbReference type="InterPro" id="IPR020846">
    <property type="entry name" value="MFS_dom"/>
</dbReference>
<dbReference type="InterPro" id="IPR011701">
    <property type="entry name" value="MFS"/>
</dbReference>
<evidence type="ECO:0000259" key="7">
    <source>
        <dbReference type="PROSITE" id="PS50850"/>
    </source>
</evidence>
<dbReference type="PROSITE" id="PS50850">
    <property type="entry name" value="MFS"/>
    <property type="match status" value="1"/>
</dbReference>
<dbReference type="PANTHER" id="PTHR23505">
    <property type="entry name" value="SPINSTER"/>
    <property type="match status" value="1"/>
</dbReference>
<organism evidence="8 9">
    <name type="scientific">Sphingomonas canadensis</name>
    <dbReference type="NCBI Taxonomy" id="1219257"/>
    <lineage>
        <taxon>Bacteria</taxon>
        <taxon>Pseudomonadati</taxon>
        <taxon>Pseudomonadota</taxon>
        <taxon>Alphaproteobacteria</taxon>
        <taxon>Sphingomonadales</taxon>
        <taxon>Sphingomonadaceae</taxon>
        <taxon>Sphingomonas</taxon>
    </lineage>
</organism>
<keyword evidence="3 6" id="KW-0812">Transmembrane</keyword>
<reference evidence="9" key="1">
    <citation type="journal article" date="2019" name="Int. J. Syst. Evol. Microbiol.">
        <title>The Global Catalogue of Microorganisms (GCM) 10K type strain sequencing project: providing services to taxonomists for standard genome sequencing and annotation.</title>
        <authorList>
            <consortium name="The Broad Institute Genomics Platform"/>
            <consortium name="The Broad Institute Genome Sequencing Center for Infectious Disease"/>
            <person name="Wu L."/>
            <person name="Ma J."/>
        </authorList>
    </citation>
    <scope>NUCLEOTIDE SEQUENCE [LARGE SCALE GENOMIC DNA]</scope>
    <source>
        <strain evidence="9">CCUG 62982</strain>
    </source>
</reference>
<protein>
    <submittedName>
        <fullName evidence="8">Spinster family MFS transporter</fullName>
    </submittedName>
</protein>
<evidence type="ECO:0000256" key="2">
    <source>
        <dbReference type="ARBA" id="ARBA00022448"/>
    </source>
</evidence>
<evidence type="ECO:0000256" key="6">
    <source>
        <dbReference type="SAM" id="Phobius"/>
    </source>
</evidence>
<keyword evidence="5 6" id="KW-0472">Membrane</keyword>
<dbReference type="EMBL" id="JBHTJG010000009">
    <property type="protein sequence ID" value="MFD0947938.1"/>
    <property type="molecule type" value="Genomic_DNA"/>
</dbReference>
<keyword evidence="9" id="KW-1185">Reference proteome</keyword>
<evidence type="ECO:0000256" key="4">
    <source>
        <dbReference type="ARBA" id="ARBA00022989"/>
    </source>
</evidence>
<feature type="transmembrane region" description="Helical" evidence="6">
    <location>
        <begin position="146"/>
        <end position="169"/>
    </location>
</feature>
<dbReference type="Gene3D" id="1.20.1250.20">
    <property type="entry name" value="MFS general substrate transporter like domains"/>
    <property type="match status" value="1"/>
</dbReference>
<dbReference type="Pfam" id="PF07690">
    <property type="entry name" value="MFS_1"/>
    <property type="match status" value="1"/>
</dbReference>
<feature type="transmembrane region" description="Helical" evidence="6">
    <location>
        <begin position="227"/>
        <end position="252"/>
    </location>
</feature>
<comment type="caution">
    <text evidence="8">The sequence shown here is derived from an EMBL/GenBank/DDBJ whole genome shotgun (WGS) entry which is preliminary data.</text>
</comment>
<feature type="transmembrane region" description="Helical" evidence="6">
    <location>
        <begin position="321"/>
        <end position="339"/>
    </location>
</feature>
<dbReference type="Proteomes" id="UP001596977">
    <property type="component" value="Unassembled WGS sequence"/>
</dbReference>
<name>A0ABW3H8Z1_9SPHN</name>
<evidence type="ECO:0000256" key="5">
    <source>
        <dbReference type="ARBA" id="ARBA00023136"/>
    </source>
</evidence>
<evidence type="ECO:0000256" key="1">
    <source>
        <dbReference type="ARBA" id="ARBA00004141"/>
    </source>
</evidence>
<accession>A0ABW3H8Z1</accession>
<proteinExistence type="predicted"/>
<gene>
    <name evidence="8" type="ORF">ACFQ1E_16465</name>
</gene>
<feature type="transmembrane region" description="Helical" evidence="6">
    <location>
        <begin position="56"/>
        <end position="77"/>
    </location>
</feature>
<feature type="transmembrane region" description="Helical" evidence="6">
    <location>
        <begin position="359"/>
        <end position="378"/>
    </location>
</feature>
<dbReference type="InterPro" id="IPR044770">
    <property type="entry name" value="MFS_spinster-like"/>
</dbReference>
<feature type="domain" description="Major facilitator superfamily (MFS) profile" evidence="7">
    <location>
        <begin position="18"/>
        <end position="445"/>
    </location>
</feature>
<dbReference type="CDD" id="cd17328">
    <property type="entry name" value="MFS_spinster_like"/>
    <property type="match status" value="1"/>
</dbReference>
<keyword evidence="4 6" id="KW-1133">Transmembrane helix</keyword>
<dbReference type="SUPFAM" id="SSF103473">
    <property type="entry name" value="MFS general substrate transporter"/>
    <property type="match status" value="1"/>
</dbReference>
<feature type="transmembrane region" description="Helical" evidence="6">
    <location>
        <begin position="296"/>
        <end position="315"/>
    </location>
</feature>
<dbReference type="PANTHER" id="PTHR23505:SF79">
    <property type="entry name" value="PROTEIN SPINSTER"/>
    <property type="match status" value="1"/>
</dbReference>
<comment type="subcellular location">
    <subcellularLocation>
        <location evidence="1">Membrane</location>
        <topology evidence="1">Multi-pass membrane protein</topology>
    </subcellularLocation>
</comment>
<feature type="transmembrane region" description="Helical" evidence="6">
    <location>
        <begin position="264"/>
        <end position="284"/>
    </location>
</feature>
<keyword evidence="2" id="KW-0813">Transport</keyword>
<dbReference type="InterPro" id="IPR036259">
    <property type="entry name" value="MFS_trans_sf"/>
</dbReference>
<evidence type="ECO:0000313" key="8">
    <source>
        <dbReference type="EMBL" id="MFD0947938.1"/>
    </source>
</evidence>
<evidence type="ECO:0000313" key="9">
    <source>
        <dbReference type="Proteomes" id="UP001596977"/>
    </source>
</evidence>
<feature type="transmembrane region" description="Helical" evidence="6">
    <location>
        <begin position="175"/>
        <end position="193"/>
    </location>
</feature>
<sequence>MNTSENGAEAGAYPRRLMIFMLFLICVLNFADRAVFSALAQVIKADLRLTDLQLGLLQGLVFALLYAAVGLPIGLMAERFSRKRIIAGATAIWSAATLATGLAGSFAQLAASRLIVGMGEAGFTPPTASMVADVTPRNRRASTMALVMLGTPAGIFLGATLAGLIASHWDWRTAFLAFGLPGIVIALIFVWIVPEPVRGQADGAAASKEPAPPVGVFLRAVASNRPLVWVIAGGSLAGFGMTSISQFLAVFLARTFDLGVREAAASFGSVSGISIAVGLLVGSFGTDLLSRRDPRWPAWGAAIGLVCAPPIYWAAFHASSFAMSIVLLLIAGSFLLMFFGPTTGMIQNLLPARMRASGVALYTLLYTLIGSGLGPVFVGGMSDVFGARAYAGDYAAACPSGLAPKGATAAQAAACAEASAAGMQMALTLAVLSFLVAAFCFLRAAPGLRQHAQTSA</sequence>
<dbReference type="RefSeq" id="WP_264945710.1">
    <property type="nucleotide sequence ID" value="NZ_JAPDRA010000009.1"/>
</dbReference>
<feature type="transmembrane region" description="Helical" evidence="6">
    <location>
        <begin position="426"/>
        <end position="445"/>
    </location>
</feature>
<evidence type="ECO:0000256" key="3">
    <source>
        <dbReference type="ARBA" id="ARBA00022692"/>
    </source>
</evidence>